<keyword evidence="2" id="KW-0677">Repeat</keyword>
<keyword evidence="4" id="KW-0325">Glycoprotein</keyword>
<evidence type="ECO:0000256" key="8">
    <source>
        <dbReference type="ARBA" id="ARBA00037278"/>
    </source>
</evidence>
<reference evidence="11" key="1">
    <citation type="journal article" date="2019" name="Int. J. Syst. Evol. Microbiol.">
        <title>The Global Catalogue of Microorganisms (GCM) 10K type strain sequencing project: providing services to taxonomists for standard genome sequencing and annotation.</title>
        <authorList>
            <consortium name="The Broad Institute Genomics Platform"/>
            <consortium name="The Broad Institute Genome Sequencing Center for Infectious Disease"/>
            <person name="Wu L."/>
            <person name="Ma J."/>
        </authorList>
    </citation>
    <scope>NUCLEOTIDE SEQUENCE [LARGE SCALE GENOMIC DNA]</scope>
    <source>
        <strain evidence="11">CGMCC 1.15342</strain>
    </source>
</reference>
<keyword evidence="3 9" id="KW-0378">Hydrolase</keyword>
<keyword evidence="7" id="KW-0624">Polysaccharide degradation</keyword>
<evidence type="ECO:0008006" key="12">
    <source>
        <dbReference type="Google" id="ProtNLM"/>
    </source>
</evidence>
<keyword evidence="5" id="KW-0119">Carbohydrate metabolism</keyword>
<evidence type="ECO:0000256" key="5">
    <source>
        <dbReference type="ARBA" id="ARBA00023277"/>
    </source>
</evidence>
<evidence type="ECO:0000256" key="4">
    <source>
        <dbReference type="ARBA" id="ARBA00023180"/>
    </source>
</evidence>
<evidence type="ECO:0000256" key="9">
    <source>
        <dbReference type="RuleBase" id="RU361169"/>
    </source>
</evidence>
<dbReference type="PROSITE" id="PS51257">
    <property type="entry name" value="PROKAR_LIPOPROTEIN"/>
    <property type="match status" value="1"/>
</dbReference>
<dbReference type="InterPro" id="IPR000743">
    <property type="entry name" value="Glyco_hydro_28"/>
</dbReference>
<comment type="function">
    <text evidence="8">Pectinolytic enzyme involved in the degradation of xylogalacturonan (xga), a galacturonan backbone heavily substituted with xylose, and which is one important component of the hairy regions of pectin. Activity requires a galacturonic acid backbone substituted with xylose.</text>
</comment>
<evidence type="ECO:0000256" key="6">
    <source>
        <dbReference type="ARBA" id="ARBA00023295"/>
    </source>
</evidence>
<dbReference type="PANTHER" id="PTHR31736:SF9">
    <property type="entry name" value="ENDO-XYLOGALACTURONAN HYDROLASE A-RELATED"/>
    <property type="match status" value="1"/>
</dbReference>
<gene>
    <name evidence="10" type="ORF">GCM10011386_35330</name>
</gene>
<dbReference type="Pfam" id="PF00295">
    <property type="entry name" value="Glyco_hydro_28"/>
    <property type="match status" value="1"/>
</dbReference>
<evidence type="ECO:0000256" key="3">
    <source>
        <dbReference type="ARBA" id="ARBA00022801"/>
    </source>
</evidence>
<sequence length="473" mass="52151">MKNLFFILFISFSACTKNLSYTAVGKSAVDTELDEETYPANGDYIVQVRDQGDTEWKTLFTHNAVTKKYSNGQLGNCGFVSFDSDFSKPVEIQVTKTSGSIGSVRIRPSFTNITYTQSGNQIQFTLQNAQKISVEFNGDIMNNLFVFANPPEQNKPNPGDPDVIYFGPGIHNAGEIIVTAGQTVYLAEGALVYGYLWSSDADNVTIRGRGILDGSKLNHDVNQHRVWLVGLTNGSHITIDGIVMRDAPMWTTVLRNTDSVNITNIKHLCYNENSDGLDIIQSHHVTIDDVFLRNHDDNISLKIHDSTATSNITLKNSVLWADRAHNMLVGPESSGGTFEHIQFDNIDVLENAQNDEVFPGVMAVMAADGGEFRQIEWKNIRIEDITAGKIICIQYTDAYAQQGFGNSVADVSFTNVTYTGSNASPSRIFGKDVSRTVDTVRFKNFVVNGVLANDEASANLQVNSFVHNLSFVP</sequence>
<evidence type="ECO:0000313" key="11">
    <source>
        <dbReference type="Proteomes" id="UP000597338"/>
    </source>
</evidence>
<comment type="caution">
    <text evidence="10">The sequence shown here is derived from an EMBL/GenBank/DDBJ whole genome shotgun (WGS) entry which is preliminary data.</text>
</comment>
<dbReference type="SUPFAM" id="SSF51126">
    <property type="entry name" value="Pectin lyase-like"/>
    <property type="match status" value="1"/>
</dbReference>
<dbReference type="EMBL" id="BMIK01000015">
    <property type="protein sequence ID" value="GGC40193.1"/>
    <property type="molecule type" value="Genomic_DNA"/>
</dbReference>
<dbReference type="InterPro" id="IPR011050">
    <property type="entry name" value="Pectin_lyase_fold/virulence"/>
</dbReference>
<evidence type="ECO:0000256" key="7">
    <source>
        <dbReference type="ARBA" id="ARBA00023326"/>
    </source>
</evidence>
<keyword evidence="6 9" id="KW-0326">Glycosidase</keyword>
<comment type="similarity">
    <text evidence="1 9">Belongs to the glycosyl hydrolase 28 family.</text>
</comment>
<dbReference type="PANTHER" id="PTHR31736">
    <property type="match status" value="1"/>
</dbReference>
<dbReference type="InterPro" id="IPR012334">
    <property type="entry name" value="Pectin_lyas_fold"/>
</dbReference>
<accession>A0ABQ1MK19</accession>
<dbReference type="Proteomes" id="UP000597338">
    <property type="component" value="Unassembled WGS sequence"/>
</dbReference>
<protein>
    <recommendedName>
        <fullName evidence="12">Glycosyl hydrolases family 28</fullName>
    </recommendedName>
</protein>
<dbReference type="RefSeq" id="WP_188752795.1">
    <property type="nucleotide sequence ID" value="NZ_BMIK01000015.1"/>
</dbReference>
<organism evidence="10 11">
    <name type="scientific">Parapedobacter defluvii</name>
    <dbReference type="NCBI Taxonomy" id="2045106"/>
    <lineage>
        <taxon>Bacteria</taxon>
        <taxon>Pseudomonadati</taxon>
        <taxon>Bacteroidota</taxon>
        <taxon>Sphingobacteriia</taxon>
        <taxon>Sphingobacteriales</taxon>
        <taxon>Sphingobacteriaceae</taxon>
        <taxon>Parapedobacter</taxon>
    </lineage>
</organism>
<evidence type="ECO:0000256" key="1">
    <source>
        <dbReference type="ARBA" id="ARBA00008834"/>
    </source>
</evidence>
<evidence type="ECO:0000256" key="2">
    <source>
        <dbReference type="ARBA" id="ARBA00022737"/>
    </source>
</evidence>
<evidence type="ECO:0000313" key="10">
    <source>
        <dbReference type="EMBL" id="GGC40193.1"/>
    </source>
</evidence>
<keyword evidence="11" id="KW-1185">Reference proteome</keyword>
<name>A0ABQ1MK19_9SPHI</name>
<proteinExistence type="inferred from homology"/>
<dbReference type="Gene3D" id="2.160.20.10">
    <property type="entry name" value="Single-stranded right-handed beta-helix, Pectin lyase-like"/>
    <property type="match status" value="1"/>
</dbReference>